<dbReference type="InterPro" id="IPR018201">
    <property type="entry name" value="Ketoacyl_synth_AS"/>
</dbReference>
<comment type="similarity">
    <text evidence="1 3">Belongs to the thiolase-like superfamily. Beta-ketoacyl-ACP synthases family.</text>
</comment>
<dbReference type="GO" id="GO:0006633">
    <property type="term" value="P:fatty acid biosynthetic process"/>
    <property type="evidence" value="ECO:0007669"/>
    <property type="project" value="InterPro"/>
</dbReference>
<comment type="caution">
    <text evidence="5">The sequence shown here is derived from an EMBL/GenBank/DDBJ whole genome shotgun (WGS) entry which is preliminary data.</text>
</comment>
<dbReference type="Proteomes" id="UP000481033">
    <property type="component" value="Unassembled WGS sequence"/>
</dbReference>
<keyword evidence="6" id="KW-1185">Reference proteome</keyword>
<dbReference type="GO" id="GO:0004315">
    <property type="term" value="F:3-oxoacyl-[acyl-carrier-protein] synthase activity"/>
    <property type="evidence" value="ECO:0007669"/>
    <property type="project" value="InterPro"/>
</dbReference>
<dbReference type="SUPFAM" id="SSF53901">
    <property type="entry name" value="Thiolase-like"/>
    <property type="match status" value="1"/>
</dbReference>
<evidence type="ECO:0000313" key="5">
    <source>
        <dbReference type="EMBL" id="NEZ59820.1"/>
    </source>
</evidence>
<feature type="domain" description="Ketosynthase family 3 (KS3)" evidence="4">
    <location>
        <begin position="1"/>
        <end position="371"/>
    </location>
</feature>
<dbReference type="Pfam" id="PF00109">
    <property type="entry name" value="ketoacyl-synt"/>
    <property type="match status" value="1"/>
</dbReference>
<dbReference type="AlphaFoldDB" id="A0A6M0RVB1"/>
<evidence type="ECO:0000256" key="2">
    <source>
        <dbReference type="ARBA" id="ARBA00022679"/>
    </source>
</evidence>
<dbReference type="CDD" id="cd00834">
    <property type="entry name" value="KAS_I_II"/>
    <property type="match status" value="1"/>
</dbReference>
<dbReference type="NCBIfam" id="NF004618">
    <property type="entry name" value="PRK05952.1"/>
    <property type="match status" value="1"/>
</dbReference>
<dbReference type="Pfam" id="PF02801">
    <property type="entry name" value="Ketoacyl-synt_C"/>
    <property type="match status" value="1"/>
</dbReference>
<keyword evidence="2 3" id="KW-0808">Transferase</keyword>
<dbReference type="InterPro" id="IPR014030">
    <property type="entry name" value="Ketoacyl_synth_N"/>
</dbReference>
<dbReference type="PANTHER" id="PTHR11712:SF347">
    <property type="entry name" value="BETA KETOACYL-ACYL CARRIER PROTEIN SYNTHASE"/>
    <property type="match status" value="1"/>
</dbReference>
<dbReference type="RefSeq" id="WP_163668029.1">
    <property type="nucleotide sequence ID" value="NZ_QXHD01000004.1"/>
</dbReference>
<gene>
    <name evidence="5" type="ORF">DXZ20_30100</name>
</gene>
<evidence type="ECO:0000313" key="6">
    <source>
        <dbReference type="Proteomes" id="UP000481033"/>
    </source>
</evidence>
<sequence length="371" mass="38798">MVDVDITGIGLWTALGKTTKTTWANLLAGKSAIALRQPFPSLPVMPVGMAGKLPSDPEDIAITAVKAAMADAGLPSSSLVDCGVVVGSSRSYLNRWEAMARGDMAMHHWLAALPCGLSHQIAQAVGSQGPVLAPMAACATGLWALFQGYMLLQAGQCERVVVVAVDAPITPLTLAGFRRMGAMAKDGCYPFDCDRSGLVLGEGAAAVVLEIRGTSTRPSNYYGQILGFGLSNDAYHISSSRPDGTLSVAHQCLQRSGLHPDDIDYIHTHGTGTRLNDANEAYMIQQLFPEAAVSSTKGATGHTLGAAGLMGVVFSVLSLQQQCLPPCVGLSKPEFDLNFVRVASPDAKTVNHVLCSSFGFGGQNGIVAIAR</sequence>
<dbReference type="PANTHER" id="PTHR11712">
    <property type="entry name" value="POLYKETIDE SYNTHASE-RELATED"/>
    <property type="match status" value="1"/>
</dbReference>
<dbReference type="InterPro" id="IPR020841">
    <property type="entry name" value="PKS_Beta-ketoAc_synthase_dom"/>
</dbReference>
<dbReference type="InterPro" id="IPR016039">
    <property type="entry name" value="Thiolase-like"/>
</dbReference>
<evidence type="ECO:0000259" key="4">
    <source>
        <dbReference type="PROSITE" id="PS52004"/>
    </source>
</evidence>
<dbReference type="EMBL" id="QXHD01000004">
    <property type="protein sequence ID" value="NEZ59820.1"/>
    <property type="molecule type" value="Genomic_DNA"/>
</dbReference>
<dbReference type="InterPro" id="IPR000794">
    <property type="entry name" value="Beta-ketoacyl_synthase"/>
</dbReference>
<evidence type="ECO:0000256" key="3">
    <source>
        <dbReference type="RuleBase" id="RU003694"/>
    </source>
</evidence>
<dbReference type="SMART" id="SM00825">
    <property type="entry name" value="PKS_KS"/>
    <property type="match status" value="1"/>
</dbReference>
<organism evidence="5 6">
    <name type="scientific">Adonisia turfae CCMR0081</name>
    <dbReference type="NCBI Taxonomy" id="2292702"/>
    <lineage>
        <taxon>Bacteria</taxon>
        <taxon>Bacillati</taxon>
        <taxon>Cyanobacteriota</taxon>
        <taxon>Adonisia</taxon>
        <taxon>Adonisia turfae</taxon>
    </lineage>
</organism>
<evidence type="ECO:0000256" key="1">
    <source>
        <dbReference type="ARBA" id="ARBA00008467"/>
    </source>
</evidence>
<name>A0A6M0RVB1_9CYAN</name>
<proteinExistence type="inferred from homology"/>
<dbReference type="PROSITE" id="PS52004">
    <property type="entry name" value="KS3_2"/>
    <property type="match status" value="1"/>
</dbReference>
<dbReference type="PROSITE" id="PS00606">
    <property type="entry name" value="KS3_1"/>
    <property type="match status" value="1"/>
</dbReference>
<reference evidence="5 6" key="1">
    <citation type="journal article" date="2020" name="Microb. Ecol.">
        <title>Ecogenomics of the Marine Benthic Filamentous Cyanobacterium Adonisia.</title>
        <authorList>
            <person name="Walter J.M."/>
            <person name="Coutinho F.H."/>
            <person name="Leomil L."/>
            <person name="Hargreaves P.I."/>
            <person name="Campeao M.E."/>
            <person name="Vieira V.V."/>
            <person name="Silva B.S."/>
            <person name="Fistarol G.O."/>
            <person name="Salomon P.S."/>
            <person name="Sawabe T."/>
            <person name="Mino S."/>
            <person name="Hosokawa M."/>
            <person name="Miyashita H."/>
            <person name="Maruyama F."/>
            <person name="van Verk M.C."/>
            <person name="Dutilh B.E."/>
            <person name="Thompson C.C."/>
            <person name="Thompson F.L."/>
        </authorList>
    </citation>
    <scope>NUCLEOTIDE SEQUENCE [LARGE SCALE GENOMIC DNA]</scope>
    <source>
        <strain evidence="5 6">CCMR0081</strain>
    </source>
</reference>
<accession>A0A6M0RVB1</accession>
<protein>
    <submittedName>
        <fullName evidence="5">Beta-ketoacyl-ACP synthase</fullName>
    </submittedName>
</protein>
<dbReference type="Gene3D" id="3.40.47.10">
    <property type="match status" value="1"/>
</dbReference>
<dbReference type="InterPro" id="IPR014031">
    <property type="entry name" value="Ketoacyl_synth_C"/>
</dbReference>